<evidence type="ECO:0000256" key="5">
    <source>
        <dbReference type="ARBA" id="ARBA00022691"/>
    </source>
</evidence>
<name>A0ABP7DE41_9ACTN</name>
<evidence type="ECO:0000256" key="4">
    <source>
        <dbReference type="ARBA" id="ARBA00022679"/>
    </source>
</evidence>
<feature type="binding site" evidence="6">
    <location>
        <begin position="97"/>
        <end position="98"/>
    </location>
    <ligand>
        <name>S-adenosyl-L-methionine</name>
        <dbReference type="ChEBI" id="CHEBI:59789"/>
    </ligand>
</feature>
<keyword evidence="1 6" id="KW-0963">Cytoplasm</keyword>
<gene>
    <name evidence="6 7" type="primary">rsmG</name>
    <name evidence="7" type="ORF">GCM10022204_20560</name>
</gene>
<comment type="function">
    <text evidence="6">Specifically methylates the N7 position of a guanine in 16S rRNA.</text>
</comment>
<dbReference type="PANTHER" id="PTHR31760">
    <property type="entry name" value="S-ADENOSYL-L-METHIONINE-DEPENDENT METHYLTRANSFERASES SUPERFAMILY PROTEIN"/>
    <property type="match status" value="1"/>
</dbReference>
<comment type="caution">
    <text evidence="7">The sequence shown here is derived from an EMBL/GenBank/DDBJ whole genome shotgun (WGS) entry which is preliminary data.</text>
</comment>
<protein>
    <recommendedName>
        <fullName evidence="6">Ribosomal RNA small subunit methyltransferase G</fullName>
        <ecNumber evidence="6">2.1.1.-</ecNumber>
    </recommendedName>
    <alternativeName>
        <fullName evidence="6">16S rRNA 7-methylguanosine methyltransferase</fullName>
        <shortName evidence="6">16S rRNA m7G methyltransferase</shortName>
    </alternativeName>
</protein>
<dbReference type="Pfam" id="PF02527">
    <property type="entry name" value="GidB"/>
    <property type="match status" value="1"/>
</dbReference>
<keyword evidence="3 6" id="KW-0489">Methyltransferase</keyword>
<dbReference type="EMBL" id="BAAAYX010000004">
    <property type="protein sequence ID" value="GAA3703218.1"/>
    <property type="molecule type" value="Genomic_DNA"/>
</dbReference>
<evidence type="ECO:0000313" key="7">
    <source>
        <dbReference type="EMBL" id="GAA3703218.1"/>
    </source>
</evidence>
<comment type="subcellular location">
    <subcellularLocation>
        <location evidence="6">Cytoplasm</location>
    </subcellularLocation>
</comment>
<dbReference type="PIRSF" id="PIRSF003078">
    <property type="entry name" value="GidB"/>
    <property type="match status" value="1"/>
</dbReference>
<evidence type="ECO:0000256" key="2">
    <source>
        <dbReference type="ARBA" id="ARBA00022552"/>
    </source>
</evidence>
<dbReference type="InterPro" id="IPR003682">
    <property type="entry name" value="rRNA_ssu_MeTfrase_G"/>
</dbReference>
<dbReference type="Proteomes" id="UP001500051">
    <property type="component" value="Unassembled WGS sequence"/>
</dbReference>
<feature type="binding site" evidence="6">
    <location>
        <position position="50"/>
    </location>
    <ligand>
        <name>S-adenosyl-L-methionine</name>
        <dbReference type="ChEBI" id="CHEBI:59789"/>
    </ligand>
</feature>
<evidence type="ECO:0000256" key="3">
    <source>
        <dbReference type="ARBA" id="ARBA00022603"/>
    </source>
</evidence>
<keyword evidence="5 6" id="KW-0949">S-adenosyl-L-methionine</keyword>
<proteinExistence type="inferred from homology"/>
<evidence type="ECO:0000256" key="1">
    <source>
        <dbReference type="ARBA" id="ARBA00022490"/>
    </source>
</evidence>
<keyword evidence="4 6" id="KW-0808">Transferase</keyword>
<evidence type="ECO:0000313" key="8">
    <source>
        <dbReference type="Proteomes" id="UP001500051"/>
    </source>
</evidence>
<dbReference type="NCBIfam" id="TIGR00138">
    <property type="entry name" value="rsmG_gidB"/>
    <property type="match status" value="1"/>
</dbReference>
<keyword evidence="2 6" id="KW-0698">rRNA processing</keyword>
<dbReference type="PANTHER" id="PTHR31760:SF0">
    <property type="entry name" value="S-ADENOSYL-L-METHIONINE-DEPENDENT METHYLTRANSFERASES SUPERFAMILY PROTEIN"/>
    <property type="match status" value="1"/>
</dbReference>
<feature type="binding site" evidence="6">
    <location>
        <position position="45"/>
    </location>
    <ligand>
        <name>S-adenosyl-L-methionine</name>
        <dbReference type="ChEBI" id="CHEBI:59789"/>
    </ligand>
</feature>
<dbReference type="SUPFAM" id="SSF53335">
    <property type="entry name" value="S-adenosyl-L-methionine-dependent methyltransferases"/>
    <property type="match status" value="1"/>
</dbReference>
<comment type="caution">
    <text evidence="6">Lacks conserved residue(s) required for the propagation of feature annotation.</text>
</comment>
<dbReference type="HAMAP" id="MF_00074">
    <property type="entry name" value="16SrRNA_methyltr_G"/>
    <property type="match status" value="1"/>
</dbReference>
<dbReference type="InterPro" id="IPR029063">
    <property type="entry name" value="SAM-dependent_MTases_sf"/>
</dbReference>
<comment type="similarity">
    <text evidence="6">Belongs to the methyltransferase superfamily. RNA methyltransferase RsmG family.</text>
</comment>
<sequence length="180" mass="19519">MLAREGIEWGLLGPREVERLWSRHILNSAAIAELIPLGASVADVGSGAGLPGIPVALLRPDLHVTLIEPLLRRSNFLTHSVDDLGITRQVAVRRDRAEQVRQTFDVVASRALAPLDRLIRWCLPLMNDDGQILAIKGASAQQEVADHGRLIADSGLTADIVTVRAAPEVDPTTVIRLRLA</sequence>
<reference evidence="8" key="1">
    <citation type="journal article" date="2019" name="Int. J. Syst. Evol. Microbiol.">
        <title>The Global Catalogue of Microorganisms (GCM) 10K type strain sequencing project: providing services to taxonomists for standard genome sequencing and annotation.</title>
        <authorList>
            <consortium name="The Broad Institute Genomics Platform"/>
            <consortium name="The Broad Institute Genome Sequencing Center for Infectious Disease"/>
            <person name="Wu L."/>
            <person name="Ma J."/>
        </authorList>
    </citation>
    <scope>NUCLEOTIDE SEQUENCE [LARGE SCALE GENOMIC DNA]</scope>
    <source>
        <strain evidence="8">JCM 16548</strain>
    </source>
</reference>
<dbReference type="EC" id="2.1.1.-" evidence="6"/>
<organism evidence="7 8">
    <name type="scientific">Microlunatus aurantiacus</name>
    <dbReference type="NCBI Taxonomy" id="446786"/>
    <lineage>
        <taxon>Bacteria</taxon>
        <taxon>Bacillati</taxon>
        <taxon>Actinomycetota</taxon>
        <taxon>Actinomycetes</taxon>
        <taxon>Propionibacteriales</taxon>
        <taxon>Propionibacteriaceae</taxon>
        <taxon>Microlunatus</taxon>
    </lineage>
</organism>
<dbReference type="Gene3D" id="3.40.50.150">
    <property type="entry name" value="Vaccinia Virus protein VP39"/>
    <property type="match status" value="1"/>
</dbReference>
<evidence type="ECO:0000256" key="6">
    <source>
        <dbReference type="HAMAP-Rule" id="MF_00074"/>
    </source>
</evidence>
<accession>A0ABP7DE41</accession>
<feature type="binding site" evidence="6">
    <location>
        <position position="110"/>
    </location>
    <ligand>
        <name>S-adenosyl-L-methionine</name>
        <dbReference type="ChEBI" id="CHEBI:59789"/>
    </ligand>
</feature>
<keyword evidence="8" id="KW-1185">Reference proteome</keyword>